<dbReference type="PANTHER" id="PTHR43781:SF1">
    <property type="entry name" value="SACCHAROPINE DEHYDROGENASE"/>
    <property type="match status" value="1"/>
</dbReference>
<accession>A0AB72ZPE0</accession>
<reference evidence="1 2" key="1">
    <citation type="submission" date="2012-05" db="EMBL/GenBank/DDBJ databases">
        <title>Genome sequence of Yersinia Pestis PY-08.</title>
        <authorList>
            <person name="Santana-Cruz I."/>
            <person name="Sengamalay N."/>
            <person name="McCracken C."/>
            <person name="Daugherty S.C."/>
            <person name="Maroo A."/>
            <person name="Vara P.G."/>
            <person name="Tallon L.J."/>
            <person name="Sadzewicz L."/>
            <person name="Vinetz J.M."/>
            <person name="Cespedes Zambrano M.J."/>
            <person name="Fraser-Liggett C.M."/>
            <person name="Tettelin H."/>
        </authorList>
    </citation>
    <scope>NUCLEOTIDE SEQUENCE [LARGE SCALE GENOMIC DNA]</scope>
    <source>
        <strain evidence="1 2">PY-08</strain>
    </source>
</reference>
<organism evidence="1 2">
    <name type="scientific">Yersinia pestis PY-08</name>
    <dbReference type="NCBI Taxonomy" id="992134"/>
    <lineage>
        <taxon>Bacteria</taxon>
        <taxon>Pseudomonadati</taxon>
        <taxon>Pseudomonadota</taxon>
        <taxon>Gammaproteobacteria</taxon>
        <taxon>Enterobacterales</taxon>
        <taxon>Yersiniaceae</taxon>
        <taxon>Yersinia</taxon>
    </lineage>
</organism>
<proteinExistence type="predicted"/>
<protein>
    <submittedName>
        <fullName evidence="1">Uncharacterized protein</fullName>
    </submittedName>
</protein>
<gene>
    <name evidence="1" type="ORF">YPPY08_0990</name>
</gene>
<dbReference type="AlphaFoldDB" id="A0AB72ZPE0"/>
<name>A0AB72ZPE0_YERPE</name>
<evidence type="ECO:0000313" key="1">
    <source>
        <dbReference type="EMBL" id="EIR23067.1"/>
    </source>
</evidence>
<evidence type="ECO:0000313" key="2">
    <source>
        <dbReference type="Proteomes" id="UP000003231"/>
    </source>
</evidence>
<feature type="non-terminal residue" evidence="1">
    <location>
        <position position="1"/>
    </location>
</feature>
<dbReference type="Proteomes" id="UP000003231">
    <property type="component" value="Unassembled WGS sequence"/>
</dbReference>
<dbReference type="EMBL" id="AKRT01000125">
    <property type="protein sequence ID" value="EIR23067.1"/>
    <property type="molecule type" value="Genomic_DNA"/>
</dbReference>
<sequence>GGAAQTLIAFSQQLTRQEGEQQHLFMVAKGLLAGQPAALQLQIRFTNSYQLTGTIAALAAHHVLCTHRVGLYWLTDLLPIKVLLSQLNALALFSHFHIHCQLDNNAVNFQEGAL</sequence>
<dbReference type="PANTHER" id="PTHR43781">
    <property type="entry name" value="SACCHAROPINE DEHYDROGENASE"/>
    <property type="match status" value="1"/>
</dbReference>
<comment type="caution">
    <text evidence="1">The sequence shown here is derived from an EMBL/GenBank/DDBJ whole genome shotgun (WGS) entry which is preliminary data.</text>
</comment>